<dbReference type="AlphaFoldDB" id="A0A9N9XRP2"/>
<protein>
    <submittedName>
        <fullName evidence="1">Uncharacterized protein</fullName>
    </submittedName>
</protein>
<dbReference type="EMBL" id="OU900097">
    <property type="protein sequence ID" value="CAG9861749.1"/>
    <property type="molecule type" value="Genomic_DNA"/>
</dbReference>
<name>A0A9N9XRP2_PHYSR</name>
<dbReference type="Proteomes" id="UP001153712">
    <property type="component" value="Chromosome 4"/>
</dbReference>
<reference evidence="1" key="1">
    <citation type="submission" date="2022-01" db="EMBL/GenBank/DDBJ databases">
        <authorList>
            <person name="King R."/>
        </authorList>
    </citation>
    <scope>NUCLEOTIDE SEQUENCE</scope>
</reference>
<proteinExistence type="predicted"/>
<gene>
    <name evidence="1" type="ORF">PHYEVI_LOCUS8079</name>
</gene>
<sequence>MTQFSMFNLVQVQINFVDSGKCFEWKLIDKSSLTSCCFDLKAIASHHKLLSSHTQRDQNGSPICVFHRLHLRCFIHDSSRGAEETGENCK</sequence>
<evidence type="ECO:0000313" key="1">
    <source>
        <dbReference type="EMBL" id="CAG9861749.1"/>
    </source>
</evidence>
<keyword evidence="2" id="KW-1185">Reference proteome</keyword>
<accession>A0A9N9XRP2</accession>
<organism evidence="1 2">
    <name type="scientific">Phyllotreta striolata</name>
    <name type="common">Striped flea beetle</name>
    <name type="synonym">Crioceris striolata</name>
    <dbReference type="NCBI Taxonomy" id="444603"/>
    <lineage>
        <taxon>Eukaryota</taxon>
        <taxon>Metazoa</taxon>
        <taxon>Ecdysozoa</taxon>
        <taxon>Arthropoda</taxon>
        <taxon>Hexapoda</taxon>
        <taxon>Insecta</taxon>
        <taxon>Pterygota</taxon>
        <taxon>Neoptera</taxon>
        <taxon>Endopterygota</taxon>
        <taxon>Coleoptera</taxon>
        <taxon>Polyphaga</taxon>
        <taxon>Cucujiformia</taxon>
        <taxon>Chrysomeloidea</taxon>
        <taxon>Chrysomelidae</taxon>
        <taxon>Galerucinae</taxon>
        <taxon>Alticini</taxon>
        <taxon>Phyllotreta</taxon>
    </lineage>
</organism>
<evidence type="ECO:0000313" key="2">
    <source>
        <dbReference type="Proteomes" id="UP001153712"/>
    </source>
</evidence>